<dbReference type="InterPro" id="IPR029069">
    <property type="entry name" value="HotDog_dom_sf"/>
</dbReference>
<dbReference type="GO" id="GO:0016787">
    <property type="term" value="F:hydrolase activity"/>
    <property type="evidence" value="ECO:0007669"/>
    <property type="project" value="UniProtKB-KW"/>
</dbReference>
<dbReference type="CDD" id="cd00586">
    <property type="entry name" value="4HBT"/>
    <property type="match status" value="1"/>
</dbReference>
<dbReference type="RefSeq" id="WP_290261060.1">
    <property type="nucleotide sequence ID" value="NZ_JAUFQG010000004.1"/>
</dbReference>
<accession>A0ABV8V612</accession>
<dbReference type="InterPro" id="IPR050563">
    <property type="entry name" value="4-hydroxybenzoyl-CoA_TE"/>
</dbReference>
<reference evidence="4" key="1">
    <citation type="journal article" date="2019" name="Int. J. Syst. Evol. Microbiol.">
        <title>The Global Catalogue of Microorganisms (GCM) 10K type strain sequencing project: providing services to taxonomists for standard genome sequencing and annotation.</title>
        <authorList>
            <consortium name="The Broad Institute Genomics Platform"/>
            <consortium name="The Broad Institute Genome Sequencing Center for Infectious Disease"/>
            <person name="Wu L."/>
            <person name="Ma J."/>
        </authorList>
    </citation>
    <scope>NUCLEOTIDE SEQUENCE [LARGE SCALE GENOMIC DNA]</scope>
    <source>
        <strain evidence="4">CECT 8570</strain>
    </source>
</reference>
<keyword evidence="2 3" id="KW-0378">Hydrolase</keyword>
<dbReference type="Pfam" id="PF13279">
    <property type="entry name" value="4HBT_2"/>
    <property type="match status" value="1"/>
</dbReference>
<dbReference type="SUPFAM" id="SSF54637">
    <property type="entry name" value="Thioesterase/thiol ester dehydrase-isomerase"/>
    <property type="match status" value="1"/>
</dbReference>
<dbReference type="PANTHER" id="PTHR31793:SF27">
    <property type="entry name" value="NOVEL THIOESTERASE SUPERFAMILY DOMAIN AND SAPOSIN A-TYPE DOMAIN CONTAINING PROTEIN (0610012H03RIK)"/>
    <property type="match status" value="1"/>
</dbReference>
<evidence type="ECO:0000313" key="4">
    <source>
        <dbReference type="Proteomes" id="UP001595840"/>
    </source>
</evidence>
<dbReference type="Proteomes" id="UP001595840">
    <property type="component" value="Unassembled WGS sequence"/>
</dbReference>
<dbReference type="Gene3D" id="3.10.129.10">
    <property type="entry name" value="Hotdog Thioesterase"/>
    <property type="match status" value="1"/>
</dbReference>
<dbReference type="EMBL" id="JBHSCX010000020">
    <property type="protein sequence ID" value="MFC4363335.1"/>
    <property type="molecule type" value="Genomic_DNA"/>
</dbReference>
<organism evidence="3 4">
    <name type="scientific">Simiduia curdlanivorans</name>
    <dbReference type="NCBI Taxonomy" id="1492769"/>
    <lineage>
        <taxon>Bacteria</taxon>
        <taxon>Pseudomonadati</taxon>
        <taxon>Pseudomonadota</taxon>
        <taxon>Gammaproteobacteria</taxon>
        <taxon>Cellvibrionales</taxon>
        <taxon>Cellvibrionaceae</taxon>
        <taxon>Simiduia</taxon>
    </lineage>
</organism>
<evidence type="ECO:0000313" key="3">
    <source>
        <dbReference type="EMBL" id="MFC4363335.1"/>
    </source>
</evidence>
<dbReference type="PANTHER" id="PTHR31793">
    <property type="entry name" value="4-HYDROXYBENZOYL-COA THIOESTERASE FAMILY MEMBER"/>
    <property type="match status" value="1"/>
</dbReference>
<evidence type="ECO:0000256" key="1">
    <source>
        <dbReference type="ARBA" id="ARBA00005953"/>
    </source>
</evidence>
<dbReference type="EC" id="3.1.2.-" evidence="3"/>
<proteinExistence type="inferred from homology"/>
<gene>
    <name evidence="3" type="ORF">ACFOX3_13550</name>
</gene>
<keyword evidence="4" id="KW-1185">Reference proteome</keyword>
<protein>
    <submittedName>
        <fullName evidence="3">Acyl-CoA thioesterase</fullName>
        <ecNumber evidence="3">3.1.2.-</ecNumber>
    </submittedName>
</protein>
<sequence>MSKPNNHKPDAKPSRASFQRFQPIDTRWADNDIYGHVNNVTYYAYFDTAVNQFLISDGGLDIHQGECIAFVVDSQCSYLQPLSFPEKIEVGLAVAKLGTSSITYQLGIFKEGKDTLCAYGHFVHVFVARDNQRPCPIPDSIRRAVTPLLER</sequence>
<evidence type="ECO:0000256" key="2">
    <source>
        <dbReference type="ARBA" id="ARBA00022801"/>
    </source>
</evidence>
<comment type="caution">
    <text evidence="3">The sequence shown here is derived from an EMBL/GenBank/DDBJ whole genome shotgun (WGS) entry which is preliminary data.</text>
</comment>
<name>A0ABV8V612_9GAMM</name>
<comment type="similarity">
    <text evidence="1">Belongs to the 4-hydroxybenzoyl-CoA thioesterase family.</text>
</comment>